<name>A0A5N5U7N3_9EURY</name>
<comment type="caution">
    <text evidence="1">The sequence shown here is derived from an EMBL/GenBank/DDBJ whole genome shotgun (WGS) entry which is preliminary data.</text>
</comment>
<dbReference type="EMBL" id="QKKZ01000002">
    <property type="protein sequence ID" value="KAB7514656.1"/>
    <property type="molecule type" value="Genomic_DNA"/>
</dbReference>
<reference evidence="1 2" key="1">
    <citation type="submission" date="2019-10" db="EMBL/GenBank/DDBJ databases">
        <title>Unraveling microbial dark matter from salterns through culturing: the case of the genus Halosegnis.</title>
        <authorList>
            <person name="Duran-Viseras A."/>
            <person name="Andrei A.-S."/>
            <person name="Vera-Gargallo B."/>
            <person name="Ghai R."/>
            <person name="Sanchez-Porro C."/>
            <person name="Ventosa A."/>
        </authorList>
    </citation>
    <scope>NUCLEOTIDE SEQUENCE [LARGE SCALE GENOMIC DNA]</scope>
    <source>
        <strain evidence="1 2">F18-79</strain>
    </source>
</reference>
<dbReference type="RefSeq" id="WP_152133906.1">
    <property type="nucleotide sequence ID" value="NZ_QKKZ01000002.1"/>
</dbReference>
<dbReference type="Proteomes" id="UP000326865">
    <property type="component" value="Unassembled WGS sequence"/>
</dbReference>
<proteinExistence type="predicted"/>
<gene>
    <name evidence="1" type="ORF">DM867_05940</name>
</gene>
<accession>A0A5N5U7N3</accession>
<dbReference type="AlphaFoldDB" id="A0A5N5U7N3"/>
<keyword evidence="2" id="KW-1185">Reference proteome</keyword>
<evidence type="ECO:0000313" key="2">
    <source>
        <dbReference type="Proteomes" id="UP000326865"/>
    </source>
</evidence>
<organism evidence="1 2">
    <name type="scientific">Halosegnis rubeus</name>
    <dbReference type="NCBI Taxonomy" id="2212850"/>
    <lineage>
        <taxon>Archaea</taxon>
        <taxon>Methanobacteriati</taxon>
        <taxon>Methanobacteriota</taxon>
        <taxon>Stenosarchaea group</taxon>
        <taxon>Halobacteria</taxon>
        <taxon>Halobacteriales</taxon>
        <taxon>Natronomonadaceae</taxon>
        <taxon>Halosegnis</taxon>
    </lineage>
</organism>
<evidence type="ECO:0000313" key="1">
    <source>
        <dbReference type="EMBL" id="KAB7514656.1"/>
    </source>
</evidence>
<sequence length="197" mass="21861">MTSRREIRDRTAALEDRTTEAGERLETVVGGGLMIATEPQLSAPVAAQGFVVEREARTHDTGHEDVVLHTTPSVSELRHSLLWYYPGPTAPREDLRILWADDRHDQVCAAATHPIIFDRPDPPPEPVVIKEGDGWRAVVPAARTIESMILRRGNAERSSHDIRGPVELPIADADEYDLVVLDAAPVPYDERVSHEDV</sequence>
<protein>
    <submittedName>
        <fullName evidence="1">Uncharacterized protein</fullName>
    </submittedName>
</protein>